<evidence type="ECO:0000313" key="3">
    <source>
        <dbReference type="Proteomes" id="UP001215151"/>
    </source>
</evidence>
<protein>
    <submittedName>
        <fullName evidence="2">Uncharacterized protein</fullName>
    </submittedName>
</protein>
<proteinExistence type="predicted"/>
<reference evidence="2" key="1">
    <citation type="submission" date="2022-11" db="EMBL/GenBank/DDBJ databases">
        <title>Genome Sequence of Cubamyces cubensis.</title>
        <authorList>
            <person name="Buettner E."/>
        </authorList>
    </citation>
    <scope>NUCLEOTIDE SEQUENCE</scope>
    <source>
        <strain evidence="2">MPL-01</strain>
    </source>
</reference>
<dbReference type="AlphaFoldDB" id="A0AAD7TX35"/>
<feature type="compositionally biased region" description="Polar residues" evidence="1">
    <location>
        <begin position="18"/>
        <end position="31"/>
    </location>
</feature>
<name>A0AAD7TX35_9APHY</name>
<organism evidence="2 3">
    <name type="scientific">Trametes cubensis</name>
    <dbReference type="NCBI Taxonomy" id="1111947"/>
    <lineage>
        <taxon>Eukaryota</taxon>
        <taxon>Fungi</taxon>
        <taxon>Dikarya</taxon>
        <taxon>Basidiomycota</taxon>
        <taxon>Agaricomycotina</taxon>
        <taxon>Agaricomycetes</taxon>
        <taxon>Polyporales</taxon>
        <taxon>Polyporaceae</taxon>
        <taxon>Trametes</taxon>
    </lineage>
</organism>
<evidence type="ECO:0000256" key="1">
    <source>
        <dbReference type="SAM" id="MobiDB-lite"/>
    </source>
</evidence>
<feature type="region of interest" description="Disordered" evidence="1">
    <location>
        <begin position="1"/>
        <end position="99"/>
    </location>
</feature>
<sequence length="258" mass="29371">MAGRSGNRRYWERDKESWQQTTTTSANNYADRQQVGAETRVTQCRCDREAEKDPKPQETREIELKRKDAGKPTKPEAGQRNPAERTSPTPPSLPLARTHRVRMPLPILLAKFRGRTPSYPRFGGRILDVVYLDIPIPPPAPIQVGDQVQIYSLERKKRTRTAQPNGPKYTAHATDIRGTVMGIRAVDEEVIEMILRNEDYLSTTEYAHLSFPNNNTAMTDNPWWVRILGWALKQLGAAPTRRIPVEGRELVEGEVEGY</sequence>
<feature type="compositionally biased region" description="Basic and acidic residues" evidence="1">
    <location>
        <begin position="45"/>
        <end position="74"/>
    </location>
</feature>
<comment type="caution">
    <text evidence="2">The sequence shown here is derived from an EMBL/GenBank/DDBJ whole genome shotgun (WGS) entry which is preliminary data.</text>
</comment>
<dbReference type="EMBL" id="JAPEVG010000083">
    <property type="protein sequence ID" value="KAJ8487202.1"/>
    <property type="molecule type" value="Genomic_DNA"/>
</dbReference>
<dbReference type="Proteomes" id="UP001215151">
    <property type="component" value="Unassembled WGS sequence"/>
</dbReference>
<gene>
    <name evidence="2" type="ORF">ONZ51_g4318</name>
</gene>
<accession>A0AAD7TX35</accession>
<evidence type="ECO:0000313" key="2">
    <source>
        <dbReference type="EMBL" id="KAJ8487202.1"/>
    </source>
</evidence>
<keyword evidence="3" id="KW-1185">Reference proteome</keyword>